<feature type="compositionally biased region" description="Low complexity" evidence="4">
    <location>
        <begin position="1147"/>
        <end position="1160"/>
    </location>
</feature>
<feature type="compositionally biased region" description="Basic and acidic residues" evidence="4">
    <location>
        <begin position="982"/>
        <end position="1060"/>
    </location>
</feature>
<dbReference type="GO" id="GO:0006355">
    <property type="term" value="P:regulation of DNA-templated transcription"/>
    <property type="evidence" value="ECO:0007669"/>
    <property type="project" value="InterPro"/>
</dbReference>
<evidence type="ECO:0000256" key="4">
    <source>
        <dbReference type="SAM" id="MobiDB-lite"/>
    </source>
</evidence>
<dbReference type="SUPFAM" id="SSF48452">
    <property type="entry name" value="TPR-like"/>
    <property type="match status" value="2"/>
</dbReference>
<feature type="compositionally biased region" description="Acidic residues" evidence="4">
    <location>
        <begin position="1088"/>
        <end position="1099"/>
    </location>
</feature>
<dbReference type="InterPro" id="IPR019734">
    <property type="entry name" value="TPR_rpt"/>
</dbReference>
<gene>
    <name evidence="5" type="primary">CTR9</name>
    <name evidence="5" type="ORF">LTR09_005128</name>
</gene>
<feature type="compositionally biased region" description="Basic and acidic residues" evidence="4">
    <location>
        <begin position="1235"/>
        <end position="1244"/>
    </location>
</feature>
<dbReference type="Gene3D" id="1.25.40.10">
    <property type="entry name" value="Tetratricopeptide repeat domain"/>
    <property type="match status" value="3"/>
</dbReference>
<keyword evidence="2 3" id="KW-0802">TPR repeat</keyword>
<dbReference type="Pfam" id="PF13432">
    <property type="entry name" value="TPR_16"/>
    <property type="match status" value="1"/>
</dbReference>
<evidence type="ECO:0000256" key="1">
    <source>
        <dbReference type="ARBA" id="ARBA00022737"/>
    </source>
</evidence>
<dbReference type="EMBL" id="JAWDJX010000014">
    <property type="protein sequence ID" value="KAK3053848.1"/>
    <property type="molecule type" value="Genomic_DNA"/>
</dbReference>
<dbReference type="GO" id="GO:0006368">
    <property type="term" value="P:transcription elongation by RNA polymerase II"/>
    <property type="evidence" value="ECO:0007669"/>
    <property type="project" value="TreeGrafter"/>
</dbReference>
<name>A0AAJ0DGV1_9PEZI</name>
<sequence length="1244" mass="138448">MAATMNGHTNGINGTHSSDLVHQLYPRFGDIPDAIDIPVRGEDGDEVVGLDLTELLDETEELCGLLETENTAKNYWITIALAYAKQKKANIAIDVLQRGLLTHARGKSEDRLSILACLCWLHLWKCRHAPRVKPTQPRPQGQGDEDDLRTKDEFLHAANNVLNDASRIDPSYPPLFMARGTLCLLRASIQSSKSASGAADHPDRTETLRQAGKCFDDALRSTNNRNVFALLGKAKAEFSLGKTSSSLALYQQALERAPDMLDPDPRIGIGVCLWTLGHKEQAYSAWQRSLDLNSESVIAHSLLGIYWLDQTNNLAPTDPSFKDLYNKAITVHTQHAFKLDGMHALTCAQFGSYFLRRRTWTNVERLARRAIELTDINAIASDGWYLLALQAHYEGSLDKAAECYQKADQARGGDEKGFAPAKFGAAQLRVLGGDISAAKFRLEKIVERSKSLEVMTLLGVLFAEEVFANQAATVKEDKTQEAKKAVALLESVRVAWKDPKRKAKKETSVLLNLARLYESEEPTKALACLKEAEEVLGAEISEDDLPDEMGDEEEERKIRRELLPPQLLNNIGCFHFGLEKFAEARDDFQTALGACVKLKEKRESADADADTNGEMNGVQIPHEHEALLTTIGYNLARTYEAEGIDEEAQKVYEGLLLRHPDYVDARMRLAYIALKSNPAEGAEAIKALLDSDPANLEVRALYGWHIRTTKKRTLAINEDEEQRHYKHTLQTYDKHDTYALTGMGNIHLAIAREMPRETDAHREKRSKMYLRAVEFFDKVLSIDPRNAFAAQGLGIALVEEKRDPHAAVQVFSRVRESIGSAESSVFVNLGHGFVEVKQFSRAIESYEMALSKSGHGAKEPGILACLGRVWLIRGRMEKKLDAYKTSLDFAQQALAQAPSNSNYRFNVAFVQMQLAQMLVGLPESQRTLEDVEQASAGLEEAIEAFATIAKEPNPPFPRNDIEQRASMGRNTMKRQLASALEKQAEYERNNAERLHAAKQRREDEARKREEAVVAERERKEDEARKIREERERIREEDRELMARRAEEDAAKREAEEKAFTTDEETGEKKKRERRPKEKKSKRKKRDDITEDEMDVDGVTDGEGVRSRPRSGAVTAESGGTPATGSDGEAAPRRRTKKRKLESRKSKASAASSKFKSADVVVESDEEDEGVGGVGAGSGQRDGDGEDGLPETPGAGDEEEEEAAAGRVAAVRSKRRVLDDEEDEDDESDEVAAAGESDHGGDEIS</sequence>
<dbReference type="InterPro" id="IPR031101">
    <property type="entry name" value="Ctr9"/>
</dbReference>
<evidence type="ECO:0000313" key="5">
    <source>
        <dbReference type="EMBL" id="KAK3053848.1"/>
    </source>
</evidence>
<dbReference type="SUPFAM" id="SSF81901">
    <property type="entry name" value="HCP-like"/>
    <property type="match status" value="1"/>
</dbReference>
<dbReference type="PROSITE" id="PS50005">
    <property type="entry name" value="TPR"/>
    <property type="match status" value="1"/>
</dbReference>
<organism evidence="5 6">
    <name type="scientific">Extremus antarcticus</name>
    <dbReference type="NCBI Taxonomy" id="702011"/>
    <lineage>
        <taxon>Eukaryota</taxon>
        <taxon>Fungi</taxon>
        <taxon>Dikarya</taxon>
        <taxon>Ascomycota</taxon>
        <taxon>Pezizomycotina</taxon>
        <taxon>Dothideomycetes</taxon>
        <taxon>Dothideomycetidae</taxon>
        <taxon>Mycosphaerellales</taxon>
        <taxon>Extremaceae</taxon>
        <taxon>Extremus</taxon>
    </lineage>
</organism>
<feature type="repeat" description="TPR" evidence="3">
    <location>
        <begin position="823"/>
        <end position="856"/>
    </location>
</feature>
<dbReference type="PANTHER" id="PTHR14027:SF2">
    <property type="entry name" value="RNA POLYMERASE-ASSOCIATED PROTEIN CTR9 HOMOLOG"/>
    <property type="match status" value="1"/>
</dbReference>
<feature type="region of interest" description="Disordered" evidence="4">
    <location>
        <begin position="973"/>
        <end position="1244"/>
    </location>
</feature>
<feature type="compositionally biased region" description="Gly residues" evidence="4">
    <location>
        <begin position="1170"/>
        <end position="1179"/>
    </location>
</feature>
<dbReference type="PANTHER" id="PTHR14027">
    <property type="entry name" value="RNA POLYMERASE-ASSOCIATED PROTEIN CTR9"/>
    <property type="match status" value="1"/>
</dbReference>
<feature type="compositionally biased region" description="Basic residues" evidence="4">
    <location>
        <begin position="1068"/>
        <end position="1084"/>
    </location>
</feature>
<keyword evidence="1" id="KW-0677">Repeat</keyword>
<dbReference type="SMART" id="SM00028">
    <property type="entry name" value="TPR"/>
    <property type="match status" value="7"/>
</dbReference>
<proteinExistence type="predicted"/>
<evidence type="ECO:0000313" key="6">
    <source>
        <dbReference type="Proteomes" id="UP001271007"/>
    </source>
</evidence>
<accession>A0AAJ0DGV1</accession>
<dbReference type="AlphaFoldDB" id="A0AAJ0DGV1"/>
<dbReference type="Proteomes" id="UP001271007">
    <property type="component" value="Unassembled WGS sequence"/>
</dbReference>
<dbReference type="InterPro" id="IPR011990">
    <property type="entry name" value="TPR-like_helical_dom_sf"/>
</dbReference>
<comment type="caution">
    <text evidence="5">The sequence shown here is derived from an EMBL/GenBank/DDBJ whole genome shotgun (WGS) entry which is preliminary data.</text>
</comment>
<feature type="compositionally biased region" description="Basic residues" evidence="4">
    <location>
        <begin position="1132"/>
        <end position="1141"/>
    </location>
</feature>
<dbReference type="GO" id="GO:0016593">
    <property type="term" value="C:Cdc73/Paf1 complex"/>
    <property type="evidence" value="ECO:0007669"/>
    <property type="project" value="TreeGrafter"/>
</dbReference>
<dbReference type="GO" id="GO:0000993">
    <property type="term" value="F:RNA polymerase II complex binding"/>
    <property type="evidence" value="ECO:0007669"/>
    <property type="project" value="TreeGrafter"/>
</dbReference>
<feature type="compositionally biased region" description="Acidic residues" evidence="4">
    <location>
        <begin position="1218"/>
        <end position="1229"/>
    </location>
</feature>
<reference evidence="5" key="1">
    <citation type="submission" date="2023-04" db="EMBL/GenBank/DDBJ databases">
        <title>Black Yeasts Isolated from many extreme environments.</title>
        <authorList>
            <person name="Coleine C."/>
            <person name="Stajich J.E."/>
            <person name="Selbmann L."/>
        </authorList>
    </citation>
    <scope>NUCLEOTIDE SEQUENCE</scope>
    <source>
        <strain evidence="5">CCFEE 5312</strain>
    </source>
</reference>
<evidence type="ECO:0000256" key="3">
    <source>
        <dbReference type="PROSITE-ProRule" id="PRU00339"/>
    </source>
</evidence>
<keyword evidence="6" id="KW-1185">Reference proteome</keyword>
<protein>
    <submittedName>
        <fullName evidence="5">Protein required for normal CLN1 and CLN2 G1 cyclin expression</fullName>
    </submittedName>
</protein>
<evidence type="ECO:0000256" key="2">
    <source>
        <dbReference type="ARBA" id="ARBA00022803"/>
    </source>
</evidence>